<keyword evidence="2" id="KW-1185">Reference proteome</keyword>
<dbReference type="EMBL" id="QMIG01000002">
    <property type="protein sequence ID" value="RAW18039.1"/>
    <property type="molecule type" value="Genomic_DNA"/>
</dbReference>
<accession>A0A329R249</accession>
<sequence>MNDAKTNVPGTFQAFDIGTRSRERRDVGSIGRWRPRAGGAENGYIDVTVWGSGVSEGGDGYEIPPETIRKLPPCFYSRWKTGAEVYEQFINNPIGPDNYPQEHDHDRFENWEDYENDDEGYWWTGNCSSARFESDVIGEFADYVDEWFEENPPMYVEPGDPEPVPDVPPEVLVEYAHEAMELPEPEVSWNPKRDGDGATLVNIDTWFWLDDGPVELEVHAEAGGNTATVQATLGEISFSAPSAASVSSGRKVRRRTVR</sequence>
<organism evidence="1 2">
    <name type="scientific">Phytoactinopolyspora halophila</name>
    <dbReference type="NCBI Taxonomy" id="1981511"/>
    <lineage>
        <taxon>Bacteria</taxon>
        <taxon>Bacillati</taxon>
        <taxon>Actinomycetota</taxon>
        <taxon>Actinomycetes</taxon>
        <taxon>Jiangellales</taxon>
        <taxon>Jiangellaceae</taxon>
        <taxon>Phytoactinopolyspora</taxon>
    </lineage>
</organism>
<dbReference type="OrthoDB" id="3742379at2"/>
<name>A0A329R249_9ACTN</name>
<dbReference type="AlphaFoldDB" id="A0A329R249"/>
<evidence type="ECO:0000313" key="2">
    <source>
        <dbReference type="Proteomes" id="UP000250462"/>
    </source>
</evidence>
<proteinExistence type="predicted"/>
<dbReference type="Proteomes" id="UP000250462">
    <property type="component" value="Unassembled WGS sequence"/>
</dbReference>
<protein>
    <submittedName>
        <fullName evidence="1">Uncharacterized protein</fullName>
    </submittedName>
</protein>
<comment type="caution">
    <text evidence="1">The sequence shown here is derived from an EMBL/GenBank/DDBJ whole genome shotgun (WGS) entry which is preliminary data.</text>
</comment>
<reference evidence="1 2" key="1">
    <citation type="submission" date="2018-06" db="EMBL/GenBank/DDBJ databases">
        <title>Phytoactinopolyspora halophila sp. nov., a novel halophilic actinomycete isolated from a saline soil in China.</title>
        <authorList>
            <person name="Tang S.-K."/>
        </authorList>
    </citation>
    <scope>NUCLEOTIDE SEQUENCE [LARGE SCALE GENOMIC DNA]</scope>
    <source>
        <strain evidence="1 2">YIM 96934</strain>
    </source>
</reference>
<evidence type="ECO:0000313" key="1">
    <source>
        <dbReference type="EMBL" id="RAW18039.1"/>
    </source>
</evidence>
<gene>
    <name evidence="1" type="ORF">DPM12_04200</name>
</gene>